<feature type="compositionally biased region" description="Polar residues" evidence="23">
    <location>
        <begin position="132"/>
        <end position="144"/>
    </location>
</feature>
<accession>A0A1S3WPK5</accession>
<comment type="function">
    <text evidence="16">SNAREs, soluble N-ethylmaleimide-sensitive factor-attachment protein receptors, are essential proteins for fusion of cellular membranes. SNAREs localized on opposing membranes assemble to form a trans-SNARE complex, an extended, parallel four alpha-helical bundle that drives membrane fusion. SNAP29 is a SNARE involved in autophagy through the direct control of autophagosome membrane fusion with the lysososome membrane. Also plays a role in ciliogenesis by regulating membrane fusions.</text>
</comment>
<comment type="subunit">
    <text evidence="22">Forms a SNARE complex, composed of VAMP8, SNAP29 and STX17, involved in fusion of autophagosome with lysosome. Interacts with multiple syntaxins including STX6. Interacts with EIPR1. Interacts with STX17; this interaction is increased in the absence of TMEM39A.</text>
</comment>
<proteinExistence type="inferred from homology"/>
<dbReference type="GO" id="GO:0098793">
    <property type="term" value="C:presynapse"/>
    <property type="evidence" value="ECO:0007669"/>
    <property type="project" value="GOC"/>
</dbReference>
<protein>
    <recommendedName>
        <fullName evidence="19">Synaptosomal-associated protein 29</fullName>
    </recommendedName>
    <alternativeName>
        <fullName evidence="20">Soluble 29 kDa NSF attachment protein</fullName>
    </alternativeName>
    <alternativeName>
        <fullName evidence="21">Vesicle-membrane fusion protein SNAP-29</fullName>
    </alternativeName>
</protein>
<dbReference type="CDD" id="cd15887">
    <property type="entry name" value="SNARE_SNAP29N"/>
    <property type="match status" value="1"/>
</dbReference>
<evidence type="ECO:0000256" key="17">
    <source>
        <dbReference type="ARBA" id="ARBA00037808"/>
    </source>
</evidence>
<dbReference type="GO" id="GO:0005484">
    <property type="term" value="F:SNAP receptor activity"/>
    <property type="evidence" value="ECO:0007669"/>
    <property type="project" value="TreeGrafter"/>
</dbReference>
<dbReference type="FunFam" id="1.20.5.110:FF:000041">
    <property type="entry name" value="Synaptosomal-associated protein 29"/>
    <property type="match status" value="1"/>
</dbReference>
<evidence type="ECO:0000256" key="16">
    <source>
        <dbReference type="ARBA" id="ARBA00037064"/>
    </source>
</evidence>
<evidence type="ECO:0000256" key="1">
    <source>
        <dbReference type="ARBA" id="ARBA00004395"/>
    </source>
</evidence>
<evidence type="ECO:0000256" key="10">
    <source>
        <dbReference type="ARBA" id="ARBA00023034"/>
    </source>
</evidence>
<evidence type="ECO:0000313" key="25">
    <source>
        <dbReference type="Proteomes" id="UP001652624"/>
    </source>
</evidence>
<keyword evidence="6" id="KW-0597">Phosphoprotein</keyword>
<dbReference type="GO" id="GO:0030030">
    <property type="term" value="P:cell projection organization"/>
    <property type="evidence" value="ECO:0007669"/>
    <property type="project" value="UniProtKB-KW"/>
</dbReference>
<keyword evidence="13" id="KW-0472">Membrane</keyword>
<dbReference type="CTD" id="9342"/>
<evidence type="ECO:0000256" key="4">
    <source>
        <dbReference type="ARBA" id="ARBA00022475"/>
    </source>
</evidence>
<feature type="region of interest" description="Disordered" evidence="23">
    <location>
        <begin position="127"/>
        <end position="190"/>
    </location>
</feature>
<dbReference type="Proteomes" id="UP001652624">
    <property type="component" value="Chromosome 1"/>
</dbReference>
<sequence>MSAYPKTYNPFDDDSEDESGRPVSWKDARDVSRGADAPMDRQQYLRQEVMRRAEATVASSSRSLSLMYESEKVGIASSEELVRQRGVLEHTERMVDKMDQDLKTSQKHINSIKSVFGGLVNYFKPKPAESLPEQNGTLASQPNSRLKEAISTSKEQEAKYQASHPNLRKLNDSDSDSVPGGTGSATSAETYPKNAHLRACHQKIDNNLDELSLGLGRLKDIALGIQTEIEEQDDIIDRLTTKTDKLDVGIKSTERKVRQL</sequence>
<dbReference type="InParanoid" id="A0A1S3WPK5"/>
<dbReference type="InterPro" id="IPR000727">
    <property type="entry name" value="T_SNARE_dom"/>
</dbReference>
<dbReference type="SMART" id="SM00397">
    <property type="entry name" value="t_SNARE"/>
    <property type="match status" value="2"/>
</dbReference>
<evidence type="ECO:0000256" key="11">
    <source>
        <dbReference type="ARBA" id="ARBA00023054"/>
    </source>
</evidence>
<name>A0A1S3WPK5_ERIEU</name>
<dbReference type="PANTHER" id="PTHR19305">
    <property type="entry name" value="SYNAPTOSOMAL ASSOCIATED PROTEIN"/>
    <property type="match status" value="1"/>
</dbReference>
<evidence type="ECO:0000256" key="5">
    <source>
        <dbReference type="ARBA" id="ARBA00022490"/>
    </source>
</evidence>
<dbReference type="GO" id="GO:0031410">
    <property type="term" value="C:cytoplasmic vesicle"/>
    <property type="evidence" value="ECO:0007669"/>
    <property type="project" value="UniProtKB-KW"/>
</dbReference>
<reference evidence="25" key="1">
    <citation type="submission" date="2025-05" db="UniProtKB">
        <authorList>
            <consortium name="RefSeq"/>
        </authorList>
    </citation>
    <scope>NUCLEOTIDE SEQUENCE [LARGE SCALE GENOMIC DNA]</scope>
</reference>
<evidence type="ECO:0000256" key="3">
    <source>
        <dbReference type="ARBA" id="ARBA00022448"/>
    </source>
</evidence>
<dbReference type="RefSeq" id="XP_016048303.1">
    <property type="nucleotide sequence ID" value="XM_016192817.2"/>
</dbReference>
<keyword evidence="11" id="KW-0175">Coiled coil</keyword>
<dbReference type="FunFam" id="1.20.5.110:FF:000051">
    <property type="entry name" value="synaptosomal-associated protein 29"/>
    <property type="match status" value="1"/>
</dbReference>
<feature type="domain" description="T-SNARE coiled-coil homology" evidence="24">
    <location>
        <begin position="198"/>
        <end position="260"/>
    </location>
</feature>
<evidence type="ECO:0000256" key="9">
    <source>
        <dbReference type="ARBA" id="ARBA00023006"/>
    </source>
</evidence>
<feature type="compositionally biased region" description="Basic and acidic residues" evidence="23">
    <location>
        <begin position="18"/>
        <end position="33"/>
    </location>
</feature>
<dbReference type="GO" id="GO:0006914">
    <property type="term" value="P:autophagy"/>
    <property type="evidence" value="ECO:0007669"/>
    <property type="project" value="UniProtKB-KW"/>
</dbReference>
<dbReference type="PROSITE" id="PS50192">
    <property type="entry name" value="T_SNARE"/>
    <property type="match status" value="1"/>
</dbReference>
<evidence type="ECO:0000259" key="24">
    <source>
        <dbReference type="PROSITE" id="PS50192"/>
    </source>
</evidence>
<evidence type="ECO:0000256" key="18">
    <source>
        <dbReference type="ARBA" id="ARBA00037854"/>
    </source>
</evidence>
<dbReference type="CDD" id="cd15856">
    <property type="entry name" value="SNARE_SNAP29C"/>
    <property type="match status" value="1"/>
</dbReference>
<evidence type="ECO:0000256" key="7">
    <source>
        <dbReference type="ARBA" id="ARBA00022794"/>
    </source>
</evidence>
<comment type="subcellular location">
    <subcellularLocation>
        <location evidence="17">Cell projection</location>
        <location evidence="17">Cilium membrane</location>
        <topology evidence="17">Peripheral membrane protein</topology>
    </subcellularLocation>
    <subcellularLocation>
        <location evidence="18">Cytoplasmic vesicle</location>
        <location evidence="18">Autophagosome membrane</location>
        <topology evidence="18">Peripheral membrane protein</topology>
    </subcellularLocation>
    <subcellularLocation>
        <location evidence="1">Golgi apparatus membrane</location>
        <topology evidence="1">Peripheral membrane protein</topology>
    </subcellularLocation>
</comment>
<evidence type="ECO:0000256" key="21">
    <source>
        <dbReference type="ARBA" id="ARBA00043032"/>
    </source>
</evidence>
<dbReference type="GeneID" id="103123141"/>
<organism evidence="25 26">
    <name type="scientific">Erinaceus europaeus</name>
    <name type="common">Western European hedgehog</name>
    <dbReference type="NCBI Taxonomy" id="9365"/>
    <lineage>
        <taxon>Eukaryota</taxon>
        <taxon>Metazoa</taxon>
        <taxon>Chordata</taxon>
        <taxon>Craniata</taxon>
        <taxon>Vertebrata</taxon>
        <taxon>Euteleostomi</taxon>
        <taxon>Mammalia</taxon>
        <taxon>Eutheria</taxon>
        <taxon>Laurasiatheria</taxon>
        <taxon>Eulipotyphla</taxon>
        <taxon>Erinaceidae</taxon>
        <taxon>Erinaceinae</taxon>
        <taxon>Erinaceus</taxon>
    </lineage>
</organism>
<evidence type="ECO:0000256" key="13">
    <source>
        <dbReference type="ARBA" id="ARBA00023136"/>
    </source>
</evidence>
<keyword evidence="10" id="KW-0333">Golgi apparatus</keyword>
<keyword evidence="14" id="KW-0966">Cell projection</keyword>
<dbReference type="GO" id="GO:0019905">
    <property type="term" value="F:syntaxin binding"/>
    <property type="evidence" value="ECO:0007669"/>
    <property type="project" value="TreeGrafter"/>
</dbReference>
<reference evidence="26" key="2">
    <citation type="submission" date="2025-08" db="UniProtKB">
        <authorList>
            <consortium name="RefSeq"/>
        </authorList>
    </citation>
    <scope>IDENTIFICATION</scope>
</reference>
<evidence type="ECO:0000256" key="8">
    <source>
        <dbReference type="ARBA" id="ARBA00022927"/>
    </source>
</evidence>
<dbReference type="AlphaFoldDB" id="A0A1S3WPK5"/>
<dbReference type="GO" id="GO:0060170">
    <property type="term" value="C:ciliary membrane"/>
    <property type="evidence" value="ECO:0007669"/>
    <property type="project" value="UniProtKB-SubCell"/>
</dbReference>
<evidence type="ECO:0000313" key="26">
    <source>
        <dbReference type="RefSeq" id="XP_016048303.1"/>
    </source>
</evidence>
<evidence type="ECO:0000256" key="12">
    <source>
        <dbReference type="ARBA" id="ARBA00023069"/>
    </source>
</evidence>
<evidence type="ECO:0000256" key="14">
    <source>
        <dbReference type="ARBA" id="ARBA00023273"/>
    </source>
</evidence>
<feature type="region of interest" description="Disordered" evidence="23">
    <location>
        <begin position="1"/>
        <end position="41"/>
    </location>
</feature>
<dbReference type="OrthoDB" id="18679at2759"/>
<keyword evidence="8" id="KW-0653">Protein transport</keyword>
<dbReference type="GO" id="GO:0000139">
    <property type="term" value="C:Golgi membrane"/>
    <property type="evidence" value="ECO:0007669"/>
    <property type="project" value="UniProtKB-SubCell"/>
</dbReference>
<keyword evidence="15" id="KW-0968">Cytoplasmic vesicle</keyword>
<evidence type="ECO:0000256" key="22">
    <source>
        <dbReference type="ARBA" id="ARBA00046522"/>
    </source>
</evidence>
<evidence type="ECO:0000256" key="15">
    <source>
        <dbReference type="ARBA" id="ARBA00023329"/>
    </source>
</evidence>
<dbReference type="GO" id="GO:0031201">
    <property type="term" value="C:SNARE complex"/>
    <property type="evidence" value="ECO:0007669"/>
    <property type="project" value="TreeGrafter"/>
</dbReference>
<keyword evidence="3" id="KW-0813">Transport</keyword>
<evidence type="ECO:0000256" key="23">
    <source>
        <dbReference type="SAM" id="MobiDB-lite"/>
    </source>
</evidence>
<keyword evidence="12" id="KW-0969">Cilium</keyword>
<dbReference type="GO" id="GO:0000421">
    <property type="term" value="C:autophagosome membrane"/>
    <property type="evidence" value="ECO:0007669"/>
    <property type="project" value="UniProtKB-SubCell"/>
</dbReference>
<dbReference type="GO" id="GO:0015031">
    <property type="term" value="P:protein transport"/>
    <property type="evidence" value="ECO:0007669"/>
    <property type="project" value="UniProtKB-KW"/>
</dbReference>
<evidence type="ECO:0000256" key="6">
    <source>
        <dbReference type="ARBA" id="ARBA00022553"/>
    </source>
</evidence>
<dbReference type="Gene3D" id="1.20.5.110">
    <property type="match status" value="2"/>
</dbReference>
<evidence type="ECO:0000256" key="20">
    <source>
        <dbReference type="ARBA" id="ARBA00042308"/>
    </source>
</evidence>
<evidence type="ECO:0000256" key="19">
    <source>
        <dbReference type="ARBA" id="ARBA00041113"/>
    </source>
</evidence>
<keyword evidence="25" id="KW-1185">Reference proteome</keyword>
<comment type="similarity">
    <text evidence="2">Belongs to the SNAP-25 family.</text>
</comment>
<dbReference type="FunCoup" id="A0A1S3WPK5">
    <property type="interactions" value="2524"/>
</dbReference>
<dbReference type="GO" id="GO:0016082">
    <property type="term" value="P:synaptic vesicle priming"/>
    <property type="evidence" value="ECO:0007669"/>
    <property type="project" value="TreeGrafter"/>
</dbReference>
<keyword evidence="5" id="KW-0963">Cytoplasm</keyword>
<dbReference type="SUPFAM" id="SSF58038">
    <property type="entry name" value="SNARE fusion complex"/>
    <property type="match status" value="2"/>
</dbReference>
<evidence type="ECO:0000256" key="2">
    <source>
        <dbReference type="ARBA" id="ARBA00009480"/>
    </source>
</evidence>
<dbReference type="PANTHER" id="PTHR19305:SF9">
    <property type="entry name" value="SYNAPTOSOMAL-ASSOCIATED PROTEIN 29"/>
    <property type="match status" value="1"/>
</dbReference>
<keyword evidence="9" id="KW-0072">Autophagy</keyword>
<dbReference type="GO" id="GO:0031629">
    <property type="term" value="P:synaptic vesicle fusion to presynaptic active zone membrane"/>
    <property type="evidence" value="ECO:0007669"/>
    <property type="project" value="TreeGrafter"/>
</dbReference>
<keyword evidence="4" id="KW-1003">Cell membrane</keyword>
<gene>
    <name evidence="26" type="primary">SNAP29</name>
</gene>
<keyword evidence="7" id="KW-0970">Cilium biogenesis/degradation</keyword>